<feature type="transmembrane region" description="Helical" evidence="1">
    <location>
        <begin position="160"/>
        <end position="180"/>
    </location>
</feature>
<proteinExistence type="predicted"/>
<keyword evidence="3" id="KW-1185">Reference proteome</keyword>
<sequence length="477" mass="52680">MTLTGLILIPLCLLLILAPWRWALMALPSIALLHAASVLQLGSFGLQPGLFFGLMIVGRTLVEVLLKPQALNRHVLRLMTPMFLLLMLAVLTLWAALVMFQGEIYVIGGSDGFDLDRAAPYVFRRENITQLAYLALHVAILYAVAHQVARRPEEERVDLLYKGMSIALVFASVCCLWHWASFRFGFIPWPTSFFQSNPMYRGMDQMLFGELRVNGPFSEPSALAYFYAGFLYFAWFRFRQQATSFGVMMIGLCLVALFLSRSTTGFLVMGVFGLLVAQTGLALFLRRRIAMPRLRLGGAAAALVLLAASFGGTVYVVQNLEAVQTVFEKMVLQKTESSSFEERSTVNLMALDITVETGGIGIGLGSHKPSALPLTLLSNVGVLGFLAFALFAVDLLRPRTVTREDGSRSRDSELAPLRWHLLGLLMIHTFSNPNLSMVMLWVSFAFLTGTIAAHRAAERRVVAEGVRMALGPRAGYA</sequence>
<evidence type="ECO:0008006" key="4">
    <source>
        <dbReference type="Google" id="ProtNLM"/>
    </source>
</evidence>
<feature type="transmembrane region" description="Helical" evidence="1">
    <location>
        <begin position="128"/>
        <end position="148"/>
    </location>
</feature>
<dbReference type="AlphaFoldDB" id="A0A858R463"/>
<feature type="transmembrane region" description="Helical" evidence="1">
    <location>
        <begin position="371"/>
        <end position="393"/>
    </location>
</feature>
<evidence type="ECO:0000313" key="2">
    <source>
        <dbReference type="EMBL" id="QJE72229.1"/>
    </source>
</evidence>
<gene>
    <name evidence="2" type="ORF">HHL28_03150</name>
</gene>
<dbReference type="Proteomes" id="UP000501891">
    <property type="component" value="Chromosome"/>
</dbReference>
<reference evidence="2" key="1">
    <citation type="submission" date="2020-04" db="EMBL/GenBank/DDBJ databases">
        <title>A desert anoxygenic phototrophic bacterium fixes CO2 using RubisCO under aerobic conditions.</title>
        <authorList>
            <person name="Tang K."/>
        </authorList>
    </citation>
    <scope>NUCLEOTIDE SEQUENCE [LARGE SCALE GENOMIC DNA]</scope>
    <source>
        <strain evidence="2">MIMtkB3</strain>
    </source>
</reference>
<accession>A0A858R463</accession>
<feature type="transmembrane region" description="Helical" evidence="1">
    <location>
        <begin position="83"/>
        <end position="108"/>
    </location>
</feature>
<evidence type="ECO:0000313" key="3">
    <source>
        <dbReference type="Proteomes" id="UP000501891"/>
    </source>
</evidence>
<keyword evidence="1" id="KW-1133">Transmembrane helix</keyword>
<feature type="transmembrane region" description="Helical" evidence="1">
    <location>
        <begin position="297"/>
        <end position="317"/>
    </location>
</feature>
<keyword evidence="1" id="KW-0472">Membrane</keyword>
<feature type="transmembrane region" description="Helical" evidence="1">
    <location>
        <begin position="437"/>
        <end position="457"/>
    </location>
</feature>
<dbReference type="KEGG" id="acru:HHL28_03150"/>
<feature type="transmembrane region" description="Helical" evidence="1">
    <location>
        <begin position="414"/>
        <end position="431"/>
    </location>
</feature>
<dbReference type="EMBL" id="CP051775">
    <property type="protein sequence ID" value="QJE72229.1"/>
    <property type="molecule type" value="Genomic_DNA"/>
</dbReference>
<organism evidence="2 3">
    <name type="scientific">Aerophototrophica crusticola</name>
    <dbReference type="NCBI Taxonomy" id="1709002"/>
    <lineage>
        <taxon>Bacteria</taxon>
        <taxon>Pseudomonadati</taxon>
        <taxon>Pseudomonadota</taxon>
        <taxon>Alphaproteobacteria</taxon>
        <taxon>Rhodospirillales</taxon>
        <taxon>Rhodospirillaceae</taxon>
        <taxon>Aerophototrophica</taxon>
    </lineage>
</organism>
<keyword evidence="1" id="KW-0812">Transmembrane</keyword>
<feature type="transmembrane region" description="Helical" evidence="1">
    <location>
        <begin position="45"/>
        <end position="62"/>
    </location>
</feature>
<feature type="transmembrane region" description="Helical" evidence="1">
    <location>
        <begin position="242"/>
        <end position="260"/>
    </location>
</feature>
<protein>
    <recommendedName>
        <fullName evidence="4">O-antigen ligase domain-containing protein</fullName>
    </recommendedName>
</protein>
<feature type="transmembrane region" description="Helical" evidence="1">
    <location>
        <begin position="217"/>
        <end position="235"/>
    </location>
</feature>
<name>A0A858R463_9PROT</name>
<feature type="transmembrane region" description="Helical" evidence="1">
    <location>
        <begin position="266"/>
        <end position="285"/>
    </location>
</feature>
<evidence type="ECO:0000256" key="1">
    <source>
        <dbReference type="SAM" id="Phobius"/>
    </source>
</evidence>